<accession>A0A1U7WHV8</accession>
<dbReference type="PANTHER" id="PTHR37771:SF2">
    <property type="entry name" value="OS02G0593400 PROTEIN"/>
    <property type="match status" value="1"/>
</dbReference>
<organism evidence="2 3">
    <name type="scientific">Nicotiana sylvestris</name>
    <name type="common">Wood tobacco</name>
    <name type="synonym">South American tobacco</name>
    <dbReference type="NCBI Taxonomy" id="4096"/>
    <lineage>
        <taxon>Eukaryota</taxon>
        <taxon>Viridiplantae</taxon>
        <taxon>Streptophyta</taxon>
        <taxon>Embryophyta</taxon>
        <taxon>Tracheophyta</taxon>
        <taxon>Spermatophyta</taxon>
        <taxon>Magnoliopsida</taxon>
        <taxon>eudicotyledons</taxon>
        <taxon>Gunneridae</taxon>
        <taxon>Pentapetalae</taxon>
        <taxon>asterids</taxon>
        <taxon>lamiids</taxon>
        <taxon>Solanales</taxon>
        <taxon>Solanaceae</taxon>
        <taxon>Nicotianoideae</taxon>
        <taxon>Nicotianeae</taxon>
        <taxon>Nicotiana</taxon>
    </lineage>
</organism>
<dbReference type="PANTHER" id="PTHR37771">
    <property type="entry name" value="OS02G0593400 PROTEIN"/>
    <property type="match status" value="1"/>
</dbReference>
<evidence type="ECO:0000313" key="2">
    <source>
        <dbReference type="Proteomes" id="UP000189701"/>
    </source>
</evidence>
<dbReference type="AlphaFoldDB" id="A0A1U7WHV8"/>
<feature type="compositionally biased region" description="Low complexity" evidence="1">
    <location>
        <begin position="33"/>
        <end position="45"/>
    </location>
</feature>
<feature type="region of interest" description="Disordered" evidence="1">
    <location>
        <begin position="1"/>
        <end position="52"/>
    </location>
</feature>
<dbReference type="Proteomes" id="UP000189701">
    <property type="component" value="Unplaced"/>
</dbReference>
<evidence type="ECO:0000313" key="3">
    <source>
        <dbReference type="RefSeq" id="XP_009774229.1"/>
    </source>
</evidence>
<keyword evidence="2" id="KW-1185">Reference proteome</keyword>
<sequence length="183" mass="19333">MVRTRATRQDGQPPAPPVGAEKRRGRGRGRGRGNSAARTTTRTAPTDPPVFPVRDQVSVVDALGGPAQAPAVPIVILGLQEALAQILTVCTSLAQTVSVPAVAAISQAGGGAQTRTPEQIIPTSFLLPVQWPQPQSDEPLLAMEEYDFEEKVRLSPLYPNIIFAPHVVALASEQRAPPCHGGI</sequence>
<reference evidence="2" key="1">
    <citation type="journal article" date="2013" name="Genome Biol.">
        <title>Reference genomes and transcriptomes of Nicotiana sylvestris and Nicotiana tomentosiformis.</title>
        <authorList>
            <person name="Sierro N."/>
            <person name="Battey J.N."/>
            <person name="Ouadi S."/>
            <person name="Bovet L."/>
            <person name="Goepfert S."/>
            <person name="Bakaher N."/>
            <person name="Peitsch M.C."/>
            <person name="Ivanov N.V."/>
        </authorList>
    </citation>
    <scope>NUCLEOTIDE SEQUENCE [LARGE SCALE GENOMIC DNA]</scope>
</reference>
<dbReference type="RefSeq" id="XP_009774229.1">
    <property type="nucleotide sequence ID" value="XM_009775927.1"/>
</dbReference>
<reference evidence="3" key="2">
    <citation type="submission" date="2025-08" db="UniProtKB">
        <authorList>
            <consortium name="RefSeq"/>
        </authorList>
    </citation>
    <scope>IDENTIFICATION</scope>
    <source>
        <tissue evidence="3">Leaf</tissue>
    </source>
</reference>
<gene>
    <name evidence="3" type="primary">LOC104224304</name>
</gene>
<evidence type="ECO:0000256" key="1">
    <source>
        <dbReference type="SAM" id="MobiDB-lite"/>
    </source>
</evidence>
<protein>
    <submittedName>
        <fullName evidence="3">Uncharacterized protein LOC104224304</fullName>
    </submittedName>
</protein>
<proteinExistence type="predicted"/>
<name>A0A1U7WHV8_NICSY</name>